<feature type="region of interest" description="Disordered" evidence="1">
    <location>
        <begin position="51"/>
        <end position="74"/>
    </location>
</feature>
<evidence type="ECO:0000313" key="2">
    <source>
        <dbReference type="EMBL" id="GCC22319.1"/>
    </source>
</evidence>
<dbReference type="EMBL" id="BEZZ01000009">
    <property type="protein sequence ID" value="GCC22319.1"/>
    <property type="molecule type" value="Genomic_DNA"/>
</dbReference>
<evidence type="ECO:0000256" key="1">
    <source>
        <dbReference type="SAM" id="MobiDB-lite"/>
    </source>
</evidence>
<dbReference type="OrthoDB" id="10448098at2759"/>
<protein>
    <submittedName>
        <fullName evidence="2">Uncharacterized protein</fullName>
    </submittedName>
</protein>
<dbReference type="Proteomes" id="UP000287033">
    <property type="component" value="Unassembled WGS sequence"/>
</dbReference>
<comment type="caution">
    <text evidence="2">The sequence shown here is derived from an EMBL/GenBank/DDBJ whole genome shotgun (WGS) entry which is preliminary data.</text>
</comment>
<accession>A0A401RW20</accession>
<gene>
    <name evidence="2" type="ORF">chiPu_0000707</name>
</gene>
<sequence length="74" mass="7720">MPVPRATVGRLVLAALKTSNGVPSGNRLRVVFSRCILRSCSPAAQPALQASAAPLPRAPGMGRMRLPLRSGPCD</sequence>
<proteinExistence type="predicted"/>
<keyword evidence="3" id="KW-1185">Reference proteome</keyword>
<organism evidence="2 3">
    <name type="scientific">Chiloscyllium punctatum</name>
    <name type="common">Brownbanded bambooshark</name>
    <name type="synonym">Hemiscyllium punctatum</name>
    <dbReference type="NCBI Taxonomy" id="137246"/>
    <lineage>
        <taxon>Eukaryota</taxon>
        <taxon>Metazoa</taxon>
        <taxon>Chordata</taxon>
        <taxon>Craniata</taxon>
        <taxon>Vertebrata</taxon>
        <taxon>Chondrichthyes</taxon>
        <taxon>Elasmobranchii</taxon>
        <taxon>Galeomorphii</taxon>
        <taxon>Galeoidea</taxon>
        <taxon>Orectolobiformes</taxon>
        <taxon>Hemiscylliidae</taxon>
        <taxon>Chiloscyllium</taxon>
    </lineage>
</organism>
<dbReference type="AlphaFoldDB" id="A0A401RW20"/>
<evidence type="ECO:0000313" key="3">
    <source>
        <dbReference type="Proteomes" id="UP000287033"/>
    </source>
</evidence>
<reference evidence="2 3" key="1">
    <citation type="journal article" date="2018" name="Nat. Ecol. Evol.">
        <title>Shark genomes provide insights into elasmobranch evolution and the origin of vertebrates.</title>
        <authorList>
            <person name="Hara Y"/>
            <person name="Yamaguchi K"/>
            <person name="Onimaru K"/>
            <person name="Kadota M"/>
            <person name="Koyanagi M"/>
            <person name="Keeley SD"/>
            <person name="Tatsumi K"/>
            <person name="Tanaka K"/>
            <person name="Motone F"/>
            <person name="Kageyama Y"/>
            <person name="Nozu R"/>
            <person name="Adachi N"/>
            <person name="Nishimura O"/>
            <person name="Nakagawa R"/>
            <person name="Tanegashima C"/>
            <person name="Kiyatake I"/>
            <person name="Matsumoto R"/>
            <person name="Murakumo K"/>
            <person name="Nishida K"/>
            <person name="Terakita A"/>
            <person name="Kuratani S"/>
            <person name="Sato K"/>
            <person name="Hyodo S Kuraku.S."/>
        </authorList>
    </citation>
    <scope>NUCLEOTIDE SEQUENCE [LARGE SCALE GENOMIC DNA]</scope>
</reference>
<dbReference type="OMA" id="APGMGRM"/>
<name>A0A401RW20_CHIPU</name>